<feature type="transmembrane region" description="Helical" evidence="11">
    <location>
        <begin position="76"/>
        <end position="97"/>
    </location>
</feature>
<keyword evidence="2 10" id="KW-0813">Transport</keyword>
<keyword evidence="10" id="KW-0997">Cell inner membrane</keyword>
<evidence type="ECO:0000256" key="5">
    <source>
        <dbReference type="ARBA" id="ARBA00022692"/>
    </source>
</evidence>
<evidence type="ECO:0000256" key="3">
    <source>
        <dbReference type="ARBA" id="ARBA00022475"/>
    </source>
</evidence>
<protein>
    <recommendedName>
        <fullName evidence="10">Trk system potassium uptake protein</fullName>
    </recommendedName>
</protein>
<comment type="similarity">
    <text evidence="10">Belongs to the TrkH potassium transport family.</text>
</comment>
<evidence type="ECO:0000256" key="8">
    <source>
        <dbReference type="ARBA" id="ARBA00023065"/>
    </source>
</evidence>
<keyword evidence="4 10" id="KW-0633">Potassium transport</keyword>
<evidence type="ECO:0000256" key="10">
    <source>
        <dbReference type="PIRNR" id="PIRNR006247"/>
    </source>
</evidence>
<evidence type="ECO:0000313" key="12">
    <source>
        <dbReference type="EMBL" id="MCU9847700.1"/>
    </source>
</evidence>
<comment type="caution">
    <text evidence="12">The sequence shown here is derived from an EMBL/GenBank/DDBJ whole genome shotgun (WGS) entry which is preliminary data.</text>
</comment>
<feature type="transmembrane region" description="Helical" evidence="11">
    <location>
        <begin position="12"/>
        <end position="32"/>
    </location>
</feature>
<keyword evidence="9 10" id="KW-0472">Membrane</keyword>
<dbReference type="InterPro" id="IPR004772">
    <property type="entry name" value="TrkH"/>
</dbReference>
<feature type="transmembrane region" description="Helical" evidence="11">
    <location>
        <begin position="139"/>
        <end position="159"/>
    </location>
</feature>
<keyword evidence="7 11" id="KW-1133">Transmembrane helix</keyword>
<feature type="transmembrane region" description="Helical" evidence="11">
    <location>
        <begin position="279"/>
        <end position="297"/>
    </location>
</feature>
<dbReference type="Pfam" id="PF02386">
    <property type="entry name" value="TrkH"/>
    <property type="match status" value="1"/>
</dbReference>
<keyword evidence="3 10" id="KW-1003">Cell membrane</keyword>
<feature type="transmembrane region" description="Helical" evidence="11">
    <location>
        <begin position="398"/>
        <end position="417"/>
    </location>
</feature>
<reference evidence="12 13" key="1">
    <citation type="submission" date="2022-10" db="EMBL/GenBank/DDBJ databases">
        <title>Defluviimonas sp. nov., isolated from ocean surface sediments.</title>
        <authorList>
            <person name="He W."/>
            <person name="Wang L."/>
            <person name="Zhang D.-F."/>
        </authorList>
    </citation>
    <scope>NUCLEOTIDE SEQUENCE [LARGE SCALE GENOMIC DNA]</scope>
    <source>
        <strain evidence="12 13">WL0024</strain>
    </source>
</reference>
<evidence type="ECO:0000256" key="11">
    <source>
        <dbReference type="SAM" id="Phobius"/>
    </source>
</evidence>
<comment type="function">
    <text evidence="10">Low-affinity potassium transport system. Interacts with Trk system potassium uptake protein TrkA.</text>
</comment>
<organism evidence="12 13">
    <name type="scientific">Albidovulum salinarum</name>
    <dbReference type="NCBI Taxonomy" id="2984153"/>
    <lineage>
        <taxon>Bacteria</taxon>
        <taxon>Pseudomonadati</taxon>
        <taxon>Pseudomonadota</taxon>
        <taxon>Alphaproteobacteria</taxon>
        <taxon>Rhodobacterales</taxon>
        <taxon>Paracoccaceae</taxon>
        <taxon>Albidovulum</taxon>
    </lineage>
</organism>
<feature type="transmembrane region" description="Helical" evidence="11">
    <location>
        <begin position="336"/>
        <end position="358"/>
    </location>
</feature>
<dbReference type="PANTHER" id="PTHR32024">
    <property type="entry name" value="TRK SYSTEM POTASSIUM UPTAKE PROTEIN TRKG-RELATED"/>
    <property type="match status" value="1"/>
</dbReference>
<dbReference type="InterPro" id="IPR003445">
    <property type="entry name" value="Cat_transpt"/>
</dbReference>
<keyword evidence="6 10" id="KW-0630">Potassium</keyword>
<feature type="transmembrane region" description="Helical" evidence="11">
    <location>
        <begin position="44"/>
        <end position="64"/>
    </location>
</feature>
<name>A0ABT2X237_9RHOB</name>
<evidence type="ECO:0000256" key="1">
    <source>
        <dbReference type="ARBA" id="ARBA00004651"/>
    </source>
</evidence>
<dbReference type="Proteomes" id="UP001209535">
    <property type="component" value="Unassembled WGS sequence"/>
</dbReference>
<keyword evidence="13" id="KW-1185">Reference proteome</keyword>
<dbReference type="RefSeq" id="WP_263334442.1">
    <property type="nucleotide sequence ID" value="NZ_JAOVQO010000005.1"/>
</dbReference>
<keyword evidence="8 10" id="KW-0406">Ion transport</keyword>
<sequence length="487" mass="52093">MARRVMVDLRPVGYVLGLIVTALGATMVVPFLTDYYLGDGNAHAFSAAALACLICGGLTALACQNHASQSLSVRQGFLLTVGIWLAVPFFSALPLMIGAPEVSLLDAYFEAVSGITTTGASVFVGVDDLPAGVLVWRAMLNWLGGLGIAFIAMIFLPVMRVGGMQFFRSEGFDTFGKVLPRATDIAGQLFFVYSGLTVACMLSYHLAGMVWFEAILHALATIATGGFSPRAASFVGYPPAVEYTAALYMVLGSLPYIRYVQLVRGSATPLWRDAQVRGYLRWIAMAVGAVTLWRVASSDQGVESSFREALFNLISVMSSTGFGSGSFVGWGSFAMIVAMWIGIIGACSGASAAGLSVFRVQVILAALRAEIARIHAPHRIAPVRYEGRTVEKDTMDAIILYLGAYIITFGVIAVLIMQTGVDFESAIFASWTSIGNIGYGYGPMVAETGTFIDFPDPAKALMILAMIMGRLSLLSVFVVLLPRFWEA</sequence>
<evidence type="ECO:0000256" key="4">
    <source>
        <dbReference type="ARBA" id="ARBA00022538"/>
    </source>
</evidence>
<evidence type="ECO:0000256" key="9">
    <source>
        <dbReference type="ARBA" id="ARBA00023136"/>
    </source>
</evidence>
<gene>
    <name evidence="12" type="ORF">OEZ60_06735</name>
</gene>
<evidence type="ECO:0000313" key="13">
    <source>
        <dbReference type="Proteomes" id="UP001209535"/>
    </source>
</evidence>
<keyword evidence="5 11" id="KW-0812">Transmembrane</keyword>
<dbReference type="PANTHER" id="PTHR32024:SF3">
    <property type="entry name" value="TRK SYSTEM POTASSIUM UPTAKE PROTEIN"/>
    <property type="match status" value="1"/>
</dbReference>
<evidence type="ECO:0000256" key="6">
    <source>
        <dbReference type="ARBA" id="ARBA00022958"/>
    </source>
</evidence>
<feature type="transmembrane region" description="Helical" evidence="11">
    <location>
        <begin position="240"/>
        <end position="259"/>
    </location>
</feature>
<accession>A0ABT2X237</accession>
<evidence type="ECO:0000256" key="7">
    <source>
        <dbReference type="ARBA" id="ARBA00022989"/>
    </source>
</evidence>
<dbReference type="EMBL" id="JAOVQO010000005">
    <property type="protein sequence ID" value="MCU9847700.1"/>
    <property type="molecule type" value="Genomic_DNA"/>
</dbReference>
<evidence type="ECO:0000256" key="2">
    <source>
        <dbReference type="ARBA" id="ARBA00022448"/>
    </source>
</evidence>
<comment type="subcellular location">
    <subcellularLocation>
        <location evidence="10">Cell inner membrane</location>
        <topology evidence="10">Multi-pass membrane protein</topology>
    </subcellularLocation>
    <subcellularLocation>
        <location evidence="1">Cell membrane</location>
        <topology evidence="1">Multi-pass membrane protein</topology>
    </subcellularLocation>
</comment>
<proteinExistence type="inferred from homology"/>
<dbReference type="PIRSF" id="PIRSF006247">
    <property type="entry name" value="TrkH"/>
    <property type="match status" value="1"/>
</dbReference>
<feature type="transmembrane region" description="Helical" evidence="11">
    <location>
        <begin position="185"/>
        <end position="204"/>
    </location>
</feature>
<feature type="transmembrane region" description="Helical" evidence="11">
    <location>
        <begin position="460"/>
        <end position="481"/>
    </location>
</feature>